<sequence>MMFLQCFSKSLTTPDSGCGLRDLRVGEVEEVEDFSDKTVEVAVAVHEDVKGLARVGSVGAVVDFAAYLGGPYSREYAVLSGHGKKKSGWQVAGGS</sequence>
<reference evidence="1 2" key="1">
    <citation type="submission" date="2016-08" db="EMBL/GenBank/DDBJ databases">
        <title>Whole genome shotgun sequence of Pichia membranifaciens KS47-1.</title>
        <authorList>
            <person name="Konishi M."/>
            <person name="Ishida M."/>
            <person name="Arakawa T."/>
            <person name="Kato Y."/>
            <person name="Horiuchi J."/>
        </authorList>
    </citation>
    <scope>NUCLEOTIDE SEQUENCE [LARGE SCALE GENOMIC DNA]</scope>
    <source>
        <strain evidence="1 2">KS47-1</strain>
    </source>
</reference>
<accession>A0A1Q2YLQ2</accession>
<comment type="caution">
    <text evidence="1">The sequence shown here is derived from an EMBL/GenBank/DDBJ whole genome shotgun (WGS) entry which is preliminary data.</text>
</comment>
<protein>
    <submittedName>
        <fullName evidence="1">Uncharacterized protein</fullName>
    </submittedName>
</protein>
<dbReference type="AlphaFoldDB" id="A0A1Q2YLQ2"/>
<name>A0A1Q2YLQ2_9ASCO</name>
<proteinExistence type="predicted"/>
<keyword evidence="2" id="KW-1185">Reference proteome</keyword>
<dbReference type="Proteomes" id="UP000186136">
    <property type="component" value="Unassembled WGS sequence"/>
</dbReference>
<organism evidence="1 2">
    <name type="scientific">Pichia membranifaciens</name>
    <dbReference type="NCBI Taxonomy" id="4926"/>
    <lineage>
        <taxon>Eukaryota</taxon>
        <taxon>Fungi</taxon>
        <taxon>Dikarya</taxon>
        <taxon>Ascomycota</taxon>
        <taxon>Saccharomycotina</taxon>
        <taxon>Pichiomycetes</taxon>
        <taxon>Pichiales</taxon>
        <taxon>Pichiaceae</taxon>
        <taxon>Pichia</taxon>
    </lineage>
</organism>
<evidence type="ECO:0000313" key="2">
    <source>
        <dbReference type="Proteomes" id="UP000186136"/>
    </source>
</evidence>
<gene>
    <name evidence="1" type="ORF">PMKS-003992</name>
</gene>
<dbReference type="EMBL" id="BDGI01000181">
    <property type="protein sequence ID" value="GAV30478.1"/>
    <property type="molecule type" value="Genomic_DNA"/>
</dbReference>
<evidence type="ECO:0000313" key="1">
    <source>
        <dbReference type="EMBL" id="GAV30478.1"/>
    </source>
</evidence>